<keyword evidence="5" id="KW-0378">Hydrolase</keyword>
<evidence type="ECO:0000256" key="1">
    <source>
        <dbReference type="ARBA" id="ARBA00022679"/>
    </source>
</evidence>
<keyword evidence="6" id="KW-0695">RNA-directed DNA polymerase</keyword>
<gene>
    <name evidence="8" type="ORF">G2W53_021750</name>
</gene>
<dbReference type="CDD" id="cd09274">
    <property type="entry name" value="RNase_HI_RT_Ty3"/>
    <property type="match status" value="1"/>
</dbReference>
<dbReference type="EMBL" id="JAAIUW010000007">
    <property type="protein sequence ID" value="KAF7823606.1"/>
    <property type="molecule type" value="Genomic_DNA"/>
</dbReference>
<dbReference type="InterPro" id="IPR041373">
    <property type="entry name" value="RT_RNaseH"/>
</dbReference>
<feature type="domain" description="Reverse transcriptase RNase H-like" evidence="7">
    <location>
        <begin position="11"/>
        <end position="65"/>
    </location>
</feature>
<name>A0A834TMB0_9FABA</name>
<dbReference type="SUPFAM" id="SSF56672">
    <property type="entry name" value="DNA/RNA polymerases"/>
    <property type="match status" value="1"/>
</dbReference>
<keyword evidence="2" id="KW-0548">Nucleotidyltransferase</keyword>
<sequence>MRLTGKLVMASTYVRVLYAITQAVMKWRHKLLGRKFTIKTDHKSLHELMRQVIQTPEQQFYLSKLLGFQYEIVYRPGKTNAIADALSRQDELQQVEKQDVEEQGKLMSYLMLSGTQLRYSTAYNPETDGQSEVLNIFLEQYLRAYVSEYPRMWLDYLPWAELWYYLTHHSAIGMSPYEALYSNDTASIPGYVAGTSPIETVDSLLQQRAEMQETLKWNLTKAQNRMKKQDDKKRVEKAFKVGD</sequence>
<dbReference type="GO" id="GO:0016787">
    <property type="term" value="F:hydrolase activity"/>
    <property type="evidence" value="ECO:0007669"/>
    <property type="project" value="UniProtKB-KW"/>
</dbReference>
<evidence type="ECO:0000256" key="3">
    <source>
        <dbReference type="ARBA" id="ARBA00022722"/>
    </source>
</evidence>
<dbReference type="SUPFAM" id="SSF53098">
    <property type="entry name" value="Ribonuclease H-like"/>
    <property type="match status" value="1"/>
</dbReference>
<keyword evidence="1" id="KW-0808">Transferase</keyword>
<dbReference type="InterPro" id="IPR036397">
    <property type="entry name" value="RNaseH_sf"/>
</dbReference>
<evidence type="ECO:0000256" key="4">
    <source>
        <dbReference type="ARBA" id="ARBA00022759"/>
    </source>
</evidence>
<evidence type="ECO:0000256" key="2">
    <source>
        <dbReference type="ARBA" id="ARBA00022695"/>
    </source>
</evidence>
<dbReference type="InterPro" id="IPR050951">
    <property type="entry name" value="Retrovirus_Pol_polyprotein"/>
</dbReference>
<dbReference type="PANTHER" id="PTHR37984:SF5">
    <property type="entry name" value="PROTEIN NYNRIN-LIKE"/>
    <property type="match status" value="1"/>
</dbReference>
<organism evidence="8 9">
    <name type="scientific">Senna tora</name>
    <dbReference type="NCBI Taxonomy" id="362788"/>
    <lineage>
        <taxon>Eukaryota</taxon>
        <taxon>Viridiplantae</taxon>
        <taxon>Streptophyta</taxon>
        <taxon>Embryophyta</taxon>
        <taxon>Tracheophyta</taxon>
        <taxon>Spermatophyta</taxon>
        <taxon>Magnoliopsida</taxon>
        <taxon>eudicotyledons</taxon>
        <taxon>Gunneridae</taxon>
        <taxon>Pentapetalae</taxon>
        <taxon>rosids</taxon>
        <taxon>fabids</taxon>
        <taxon>Fabales</taxon>
        <taxon>Fabaceae</taxon>
        <taxon>Caesalpinioideae</taxon>
        <taxon>Cassia clade</taxon>
        <taxon>Senna</taxon>
    </lineage>
</organism>
<dbReference type="PANTHER" id="PTHR37984">
    <property type="entry name" value="PROTEIN CBG26694"/>
    <property type="match status" value="1"/>
</dbReference>
<evidence type="ECO:0000259" key="7">
    <source>
        <dbReference type="Pfam" id="PF17917"/>
    </source>
</evidence>
<dbReference type="AlphaFoldDB" id="A0A834TMB0"/>
<keyword evidence="9" id="KW-1185">Reference proteome</keyword>
<dbReference type="GO" id="GO:0004519">
    <property type="term" value="F:endonuclease activity"/>
    <property type="evidence" value="ECO:0007669"/>
    <property type="project" value="UniProtKB-KW"/>
</dbReference>
<dbReference type="OrthoDB" id="1432654at2759"/>
<keyword evidence="4" id="KW-0255">Endonuclease</keyword>
<dbReference type="GO" id="GO:0003964">
    <property type="term" value="F:RNA-directed DNA polymerase activity"/>
    <property type="evidence" value="ECO:0007669"/>
    <property type="project" value="UniProtKB-KW"/>
</dbReference>
<reference evidence="8" key="1">
    <citation type="submission" date="2020-09" db="EMBL/GenBank/DDBJ databases">
        <title>Genome-Enabled Discovery of Anthraquinone Biosynthesis in Senna tora.</title>
        <authorList>
            <person name="Kang S.-H."/>
            <person name="Pandey R.P."/>
            <person name="Lee C.-M."/>
            <person name="Sim J.-S."/>
            <person name="Jeong J.-T."/>
            <person name="Choi B.-S."/>
            <person name="Jung M."/>
            <person name="Ginzburg D."/>
            <person name="Zhao K."/>
            <person name="Won S.Y."/>
            <person name="Oh T.-J."/>
            <person name="Yu Y."/>
            <person name="Kim N.-H."/>
            <person name="Lee O.R."/>
            <person name="Lee T.-H."/>
            <person name="Bashyal P."/>
            <person name="Kim T.-S."/>
            <person name="Lee W.-H."/>
            <person name="Kawkins C."/>
            <person name="Kim C.-K."/>
            <person name="Kim J.S."/>
            <person name="Ahn B.O."/>
            <person name="Rhee S.Y."/>
            <person name="Sohng J.K."/>
        </authorList>
    </citation>
    <scope>NUCLEOTIDE SEQUENCE</scope>
    <source>
        <tissue evidence="8">Leaf</tissue>
    </source>
</reference>
<evidence type="ECO:0000256" key="6">
    <source>
        <dbReference type="ARBA" id="ARBA00022918"/>
    </source>
</evidence>
<dbReference type="Pfam" id="PF17917">
    <property type="entry name" value="RT_RNaseH"/>
    <property type="match status" value="1"/>
</dbReference>
<evidence type="ECO:0000256" key="5">
    <source>
        <dbReference type="ARBA" id="ARBA00022801"/>
    </source>
</evidence>
<evidence type="ECO:0000313" key="8">
    <source>
        <dbReference type="EMBL" id="KAF7823606.1"/>
    </source>
</evidence>
<accession>A0A834TMB0</accession>
<dbReference type="InterPro" id="IPR012337">
    <property type="entry name" value="RNaseH-like_sf"/>
</dbReference>
<dbReference type="GO" id="GO:0003676">
    <property type="term" value="F:nucleic acid binding"/>
    <property type="evidence" value="ECO:0007669"/>
    <property type="project" value="InterPro"/>
</dbReference>
<protein>
    <submittedName>
        <fullName evidence="8">Transposon Tf2-11 polyprotein</fullName>
    </submittedName>
</protein>
<evidence type="ECO:0000313" key="9">
    <source>
        <dbReference type="Proteomes" id="UP000634136"/>
    </source>
</evidence>
<keyword evidence="3" id="KW-0540">Nuclease</keyword>
<comment type="caution">
    <text evidence="8">The sequence shown here is derived from an EMBL/GenBank/DDBJ whole genome shotgun (WGS) entry which is preliminary data.</text>
</comment>
<dbReference type="Proteomes" id="UP000634136">
    <property type="component" value="Unassembled WGS sequence"/>
</dbReference>
<dbReference type="InterPro" id="IPR043502">
    <property type="entry name" value="DNA/RNA_pol_sf"/>
</dbReference>
<dbReference type="Gene3D" id="3.30.420.10">
    <property type="entry name" value="Ribonuclease H-like superfamily/Ribonuclease H"/>
    <property type="match status" value="1"/>
</dbReference>
<proteinExistence type="predicted"/>